<comment type="subcellular location">
    <subcellularLocation>
        <location evidence="1">Golgi apparatus membrane</location>
        <topology evidence="1">Peripheral membrane protein</topology>
        <orientation evidence="1">Cytoplasmic side</orientation>
    </subcellularLocation>
</comment>
<dbReference type="EMBL" id="KZ992719">
    <property type="protein sequence ID" value="RKP07439.1"/>
    <property type="molecule type" value="Genomic_DNA"/>
</dbReference>
<accession>A0A4V1IWG1</accession>
<protein>
    <submittedName>
        <fullName evidence="7">Golgi phospho protein 3-domain-containing protein</fullName>
    </submittedName>
</protein>
<dbReference type="FunFam" id="1.10.3630.10:FF:000004">
    <property type="entry name" value="Probable VPS74-protein involved in protein-vacuolar targeting"/>
    <property type="match status" value="1"/>
</dbReference>
<evidence type="ECO:0000256" key="6">
    <source>
        <dbReference type="SAM" id="MobiDB-lite"/>
    </source>
</evidence>
<evidence type="ECO:0000313" key="8">
    <source>
        <dbReference type="Proteomes" id="UP000271241"/>
    </source>
</evidence>
<dbReference type="Proteomes" id="UP000271241">
    <property type="component" value="Unassembled WGS sequence"/>
</dbReference>
<dbReference type="OrthoDB" id="2189106at2759"/>
<evidence type="ECO:0000256" key="1">
    <source>
        <dbReference type="ARBA" id="ARBA00004255"/>
    </source>
</evidence>
<organism evidence="7 8">
    <name type="scientific">Thamnocephalis sphaerospora</name>
    <dbReference type="NCBI Taxonomy" id="78915"/>
    <lineage>
        <taxon>Eukaryota</taxon>
        <taxon>Fungi</taxon>
        <taxon>Fungi incertae sedis</taxon>
        <taxon>Zoopagomycota</taxon>
        <taxon>Zoopagomycotina</taxon>
        <taxon>Zoopagomycetes</taxon>
        <taxon>Zoopagales</taxon>
        <taxon>Sigmoideomycetaceae</taxon>
        <taxon>Thamnocephalis</taxon>
    </lineage>
</organism>
<evidence type="ECO:0000256" key="4">
    <source>
        <dbReference type="ARBA" id="ARBA00023121"/>
    </source>
</evidence>
<evidence type="ECO:0000313" key="7">
    <source>
        <dbReference type="EMBL" id="RKP07439.1"/>
    </source>
</evidence>
<dbReference type="Gene3D" id="1.10.3630.10">
    <property type="entry name" value="yeast vps74-n-term truncation variant domain like"/>
    <property type="match status" value="1"/>
</dbReference>
<keyword evidence="8" id="KW-1185">Reference proteome</keyword>
<evidence type="ECO:0000256" key="5">
    <source>
        <dbReference type="ARBA" id="ARBA00023136"/>
    </source>
</evidence>
<dbReference type="PANTHER" id="PTHR12704">
    <property type="entry name" value="TRANS-GOLGI PROTEIN GMX33"/>
    <property type="match status" value="1"/>
</dbReference>
<dbReference type="InterPro" id="IPR038261">
    <property type="entry name" value="GPP34-like_sf"/>
</dbReference>
<dbReference type="GO" id="GO:0043001">
    <property type="term" value="P:Golgi to plasma membrane protein transport"/>
    <property type="evidence" value="ECO:0007669"/>
    <property type="project" value="TreeGrafter"/>
</dbReference>
<dbReference type="GO" id="GO:0005829">
    <property type="term" value="C:cytosol"/>
    <property type="evidence" value="ECO:0007669"/>
    <property type="project" value="TreeGrafter"/>
</dbReference>
<dbReference type="PANTHER" id="PTHR12704:SF2">
    <property type="entry name" value="GOLGI PHOSPHOPROTEIN 3 HOMOLOG SAURON"/>
    <property type="match status" value="1"/>
</dbReference>
<dbReference type="GO" id="GO:0007030">
    <property type="term" value="P:Golgi organization"/>
    <property type="evidence" value="ECO:0007669"/>
    <property type="project" value="TreeGrafter"/>
</dbReference>
<keyword evidence="5" id="KW-0472">Membrane</keyword>
<dbReference type="GO" id="GO:0006890">
    <property type="term" value="P:retrograde vesicle-mediated transport, Golgi to endoplasmic reticulum"/>
    <property type="evidence" value="ECO:0007669"/>
    <property type="project" value="TreeGrafter"/>
</dbReference>
<keyword evidence="4" id="KW-0446">Lipid-binding</keyword>
<keyword evidence="3" id="KW-0333">Golgi apparatus</keyword>
<sequence>MSSSEGLSRRRVAGLARRDSADTRTASGSGENGAGGRPGARSGAGNADAGQDIDQYAPRLTLMDEVVLLGLKEKEGYLSFWNDSISYVLRGCILAELALRGRIAIVREGAAFRRENTPLAERPIEVIDGRPTGEVLLDEALRIIKSGDRASISNWINFLSGETWNITKISYQLKQVRERLAKGLVDKGVLRTEKRNFLLFDMATHPVQDTAARRAVVQKCIDLVLARAPPVADDPAPDYLLRRVVFVCAAFAANVLENALPMLEFEAREACYAKADVLIAEYGQWPMPESVTRELDQYLSRECLEAVAGVLSVYARMDSVL</sequence>
<gene>
    <name evidence="7" type="ORF">THASP1DRAFT_34901</name>
</gene>
<proteinExistence type="inferred from homology"/>
<name>A0A4V1IWG1_9FUNG</name>
<dbReference type="AlphaFoldDB" id="A0A4V1IWG1"/>
<dbReference type="GO" id="GO:0048194">
    <property type="term" value="P:Golgi vesicle budding"/>
    <property type="evidence" value="ECO:0007669"/>
    <property type="project" value="TreeGrafter"/>
</dbReference>
<dbReference type="GO" id="GO:0005802">
    <property type="term" value="C:trans-Golgi network"/>
    <property type="evidence" value="ECO:0007669"/>
    <property type="project" value="TreeGrafter"/>
</dbReference>
<dbReference type="InterPro" id="IPR008628">
    <property type="entry name" value="GPP34-like"/>
</dbReference>
<reference evidence="8" key="1">
    <citation type="journal article" date="2018" name="Nat. Microbiol.">
        <title>Leveraging single-cell genomics to expand the fungal tree of life.</title>
        <authorList>
            <person name="Ahrendt S.R."/>
            <person name="Quandt C.A."/>
            <person name="Ciobanu D."/>
            <person name="Clum A."/>
            <person name="Salamov A."/>
            <person name="Andreopoulos B."/>
            <person name="Cheng J.F."/>
            <person name="Woyke T."/>
            <person name="Pelin A."/>
            <person name="Henrissat B."/>
            <person name="Reynolds N.K."/>
            <person name="Benny G.L."/>
            <person name="Smith M.E."/>
            <person name="James T.Y."/>
            <person name="Grigoriev I.V."/>
        </authorList>
    </citation>
    <scope>NUCLEOTIDE SEQUENCE [LARGE SCALE GENOMIC DNA]</scope>
    <source>
        <strain evidence="8">RSA 1356</strain>
    </source>
</reference>
<evidence type="ECO:0000256" key="3">
    <source>
        <dbReference type="ARBA" id="ARBA00023034"/>
    </source>
</evidence>
<dbReference type="STRING" id="78915.A0A4V1IWG1"/>
<dbReference type="Pfam" id="PF05719">
    <property type="entry name" value="GPP34"/>
    <property type="match status" value="1"/>
</dbReference>
<comment type="similarity">
    <text evidence="2">Belongs to the GOLPH3/VPS74 family.</text>
</comment>
<evidence type="ECO:0000256" key="2">
    <source>
        <dbReference type="ARBA" id="ARBA00007284"/>
    </source>
</evidence>
<feature type="region of interest" description="Disordered" evidence="6">
    <location>
        <begin position="1"/>
        <end position="50"/>
    </location>
</feature>
<dbReference type="GO" id="GO:0070273">
    <property type="term" value="F:phosphatidylinositol-4-phosphate binding"/>
    <property type="evidence" value="ECO:0007669"/>
    <property type="project" value="InterPro"/>
</dbReference>
<dbReference type="GO" id="GO:0000139">
    <property type="term" value="C:Golgi membrane"/>
    <property type="evidence" value="ECO:0007669"/>
    <property type="project" value="UniProtKB-SubCell"/>
</dbReference>
<dbReference type="GO" id="GO:0031985">
    <property type="term" value="C:Golgi cisterna"/>
    <property type="evidence" value="ECO:0007669"/>
    <property type="project" value="TreeGrafter"/>
</dbReference>